<gene>
    <name evidence="1" type="ORF">EV193_11828</name>
</gene>
<dbReference type="EMBL" id="SGWQ01000018">
    <property type="protein sequence ID" value="RZS29774.1"/>
    <property type="molecule type" value="Genomic_DNA"/>
</dbReference>
<sequence>MHDDWPSGAPSVFDVDHAETARFFWAHGQPSRCFLADLPSTASRDLTAAISTGYTMLQALEKLAVVDNGTLVREWPPSEEKGHPGNHQPYQIVLPPGERGYPKLGSGHWPYQSAYHEAADLSARIRGRVTLCRMLWLIGWH</sequence>
<name>A0A4Q7KC54_9PSEU</name>
<dbReference type="AlphaFoldDB" id="A0A4Q7KC54"/>
<protein>
    <submittedName>
        <fullName evidence="1">Uncharacterized protein</fullName>
    </submittedName>
</protein>
<reference evidence="1 2" key="1">
    <citation type="submission" date="2019-02" db="EMBL/GenBank/DDBJ databases">
        <title>Genomic Encyclopedia of Type Strains, Phase IV (KMG-IV): sequencing the most valuable type-strain genomes for metagenomic binning, comparative biology and taxonomic classification.</title>
        <authorList>
            <person name="Goeker M."/>
        </authorList>
    </citation>
    <scope>NUCLEOTIDE SEQUENCE [LARGE SCALE GENOMIC DNA]</scope>
    <source>
        <strain evidence="1 2">DSM 101727</strain>
    </source>
</reference>
<keyword evidence="2" id="KW-1185">Reference proteome</keyword>
<proteinExistence type="predicted"/>
<dbReference type="Proteomes" id="UP000294257">
    <property type="component" value="Unassembled WGS sequence"/>
</dbReference>
<dbReference type="OrthoDB" id="3514174at2"/>
<dbReference type="RefSeq" id="WP_130348664.1">
    <property type="nucleotide sequence ID" value="NZ_SGWQ01000018.1"/>
</dbReference>
<comment type="caution">
    <text evidence="1">The sequence shown here is derived from an EMBL/GenBank/DDBJ whole genome shotgun (WGS) entry which is preliminary data.</text>
</comment>
<accession>A0A4Q7KC54</accession>
<evidence type="ECO:0000313" key="1">
    <source>
        <dbReference type="EMBL" id="RZS29774.1"/>
    </source>
</evidence>
<organism evidence="1 2">
    <name type="scientific">Herbihabitans rhizosphaerae</name>
    <dbReference type="NCBI Taxonomy" id="1872711"/>
    <lineage>
        <taxon>Bacteria</taxon>
        <taxon>Bacillati</taxon>
        <taxon>Actinomycetota</taxon>
        <taxon>Actinomycetes</taxon>
        <taxon>Pseudonocardiales</taxon>
        <taxon>Pseudonocardiaceae</taxon>
        <taxon>Herbihabitans</taxon>
    </lineage>
</organism>
<evidence type="ECO:0000313" key="2">
    <source>
        <dbReference type="Proteomes" id="UP000294257"/>
    </source>
</evidence>